<dbReference type="EMBL" id="SJPY01000003">
    <property type="protein sequence ID" value="TWU43187.1"/>
    <property type="molecule type" value="Genomic_DNA"/>
</dbReference>
<keyword evidence="4" id="KW-0645">Protease</keyword>
<dbReference type="InterPro" id="IPR041489">
    <property type="entry name" value="PDZ_6"/>
</dbReference>
<dbReference type="Pfam" id="PF17820">
    <property type="entry name" value="PDZ_6"/>
    <property type="match status" value="1"/>
</dbReference>
<evidence type="ECO:0000313" key="4">
    <source>
        <dbReference type="EMBL" id="TWU43187.1"/>
    </source>
</evidence>
<dbReference type="SMART" id="SM00228">
    <property type="entry name" value="PDZ"/>
    <property type="match status" value="2"/>
</dbReference>
<dbReference type="InterPro" id="IPR001478">
    <property type="entry name" value="PDZ"/>
</dbReference>
<proteinExistence type="predicted"/>
<dbReference type="Pfam" id="PF13180">
    <property type="entry name" value="PDZ_2"/>
    <property type="match status" value="1"/>
</dbReference>
<feature type="region of interest" description="Disordered" evidence="2">
    <location>
        <begin position="305"/>
        <end position="324"/>
    </location>
</feature>
<dbReference type="PROSITE" id="PS50106">
    <property type="entry name" value="PDZ"/>
    <property type="match status" value="1"/>
</dbReference>
<dbReference type="GO" id="GO:0016020">
    <property type="term" value="C:membrane"/>
    <property type="evidence" value="ECO:0007669"/>
    <property type="project" value="InterPro"/>
</dbReference>
<feature type="compositionally biased region" description="Polar residues" evidence="2">
    <location>
        <begin position="306"/>
        <end position="318"/>
    </location>
</feature>
<keyword evidence="5" id="KW-1185">Reference proteome</keyword>
<dbReference type="AlphaFoldDB" id="A0A5C6E5F9"/>
<dbReference type="GO" id="GO:0006508">
    <property type="term" value="P:proteolysis"/>
    <property type="evidence" value="ECO:0007669"/>
    <property type="project" value="UniProtKB-KW"/>
</dbReference>
<dbReference type="PANTHER" id="PTHR42837">
    <property type="entry name" value="REGULATOR OF SIGMA-E PROTEASE RSEP"/>
    <property type="match status" value="1"/>
</dbReference>
<dbReference type="GO" id="GO:0004222">
    <property type="term" value="F:metalloendopeptidase activity"/>
    <property type="evidence" value="ECO:0007669"/>
    <property type="project" value="InterPro"/>
</dbReference>
<keyword evidence="4" id="KW-0378">Hydrolase</keyword>
<feature type="compositionally biased region" description="Polar residues" evidence="2">
    <location>
        <begin position="64"/>
        <end position="86"/>
    </location>
</feature>
<dbReference type="Proteomes" id="UP000315471">
    <property type="component" value="Unassembled WGS sequence"/>
</dbReference>
<protein>
    <submittedName>
        <fullName evidence="4">Putative periplasmic serine endoprotease DegP-like</fullName>
        <ecNumber evidence="4">3.4.21.107</ecNumber>
    </submittedName>
</protein>
<dbReference type="RefSeq" id="WP_146599658.1">
    <property type="nucleotide sequence ID" value="NZ_SJPY01000003.1"/>
</dbReference>
<dbReference type="SUPFAM" id="SSF50156">
    <property type="entry name" value="PDZ domain-like"/>
    <property type="match status" value="2"/>
</dbReference>
<sequence>MPKWSSSFVMLLLFSISVFIDIDAAEAQLFPRLRARIDQRMNQPRATVPQSQPGQSQPGQDPQLGNSQSMPNRQSSLRPATPLTGQDVSKQYSASIGVDVLPTRSPANGLRVEGFSDGSLAERAGLKKGDVIVAIDSEATPSVAAVAEILRPKRAGETVVVRVVRDRLAGNLTIPLIARTNFAKPEPRQRTGEPTLAAPLAESSTPPASDHPLAGIGIEVEDSPVARGVEVTRVPAESDARREGLRVGDRIVSLDGVIIHSKKSFYEQLTQRNLTQRNREPLAKLQVVRQNRLLSVPLPTEKQIAISGSAQKPSPQKELQQEPERSVLEPNLLGKGIGAAFGSLFGGSDTKQPEGKPDQQPKRPSDEFALEDGNGGNEAPDASGSIEQAGFEQAGFEQAGFEQIETPQPSLELPRDIPQPRAFE</sequence>
<dbReference type="PANTHER" id="PTHR42837:SF2">
    <property type="entry name" value="MEMBRANE METALLOPROTEASE ARASP2, CHLOROPLASTIC-RELATED"/>
    <property type="match status" value="1"/>
</dbReference>
<evidence type="ECO:0000313" key="5">
    <source>
        <dbReference type="Proteomes" id="UP000315471"/>
    </source>
</evidence>
<comment type="caution">
    <text evidence="4">The sequence shown here is derived from an EMBL/GenBank/DDBJ whole genome shotgun (WGS) entry which is preliminary data.</text>
</comment>
<comment type="cofactor">
    <cofactor evidence="1">
        <name>Zn(2+)</name>
        <dbReference type="ChEBI" id="CHEBI:29105"/>
    </cofactor>
</comment>
<organism evidence="4 5">
    <name type="scientific">Novipirellula aureliae</name>
    <dbReference type="NCBI Taxonomy" id="2527966"/>
    <lineage>
        <taxon>Bacteria</taxon>
        <taxon>Pseudomonadati</taxon>
        <taxon>Planctomycetota</taxon>
        <taxon>Planctomycetia</taxon>
        <taxon>Pirellulales</taxon>
        <taxon>Pirellulaceae</taxon>
        <taxon>Novipirellula</taxon>
    </lineage>
</organism>
<dbReference type="Gene3D" id="2.30.42.10">
    <property type="match status" value="2"/>
</dbReference>
<feature type="domain" description="PDZ" evidence="3">
    <location>
        <begin position="85"/>
        <end position="167"/>
    </location>
</feature>
<feature type="region of interest" description="Disordered" evidence="2">
    <location>
        <begin position="339"/>
        <end position="424"/>
    </location>
</feature>
<feature type="compositionally biased region" description="Basic and acidic residues" evidence="2">
    <location>
        <begin position="351"/>
        <end position="366"/>
    </location>
</feature>
<name>A0A5C6E5F9_9BACT</name>
<accession>A0A5C6E5F9</accession>
<evidence type="ECO:0000256" key="1">
    <source>
        <dbReference type="ARBA" id="ARBA00001947"/>
    </source>
</evidence>
<evidence type="ECO:0000259" key="3">
    <source>
        <dbReference type="PROSITE" id="PS50106"/>
    </source>
</evidence>
<dbReference type="OrthoDB" id="289207at2"/>
<evidence type="ECO:0000256" key="2">
    <source>
        <dbReference type="SAM" id="MobiDB-lite"/>
    </source>
</evidence>
<feature type="compositionally biased region" description="Low complexity" evidence="2">
    <location>
        <begin position="49"/>
        <end position="63"/>
    </location>
</feature>
<gene>
    <name evidence="4" type="primary">degP1_2</name>
    <name evidence="4" type="ORF">Q31b_22250</name>
</gene>
<dbReference type="InterPro" id="IPR036034">
    <property type="entry name" value="PDZ_sf"/>
</dbReference>
<reference evidence="4 5" key="1">
    <citation type="submission" date="2019-02" db="EMBL/GenBank/DDBJ databases">
        <title>Deep-cultivation of Planctomycetes and their phenomic and genomic characterization uncovers novel biology.</title>
        <authorList>
            <person name="Wiegand S."/>
            <person name="Jogler M."/>
            <person name="Boedeker C."/>
            <person name="Pinto D."/>
            <person name="Vollmers J."/>
            <person name="Rivas-Marin E."/>
            <person name="Kohn T."/>
            <person name="Peeters S.H."/>
            <person name="Heuer A."/>
            <person name="Rast P."/>
            <person name="Oberbeckmann S."/>
            <person name="Bunk B."/>
            <person name="Jeske O."/>
            <person name="Meyerdierks A."/>
            <person name="Storesund J.E."/>
            <person name="Kallscheuer N."/>
            <person name="Luecker S."/>
            <person name="Lage O.M."/>
            <person name="Pohl T."/>
            <person name="Merkel B.J."/>
            <person name="Hornburger P."/>
            <person name="Mueller R.-W."/>
            <person name="Bruemmer F."/>
            <person name="Labrenz M."/>
            <person name="Spormann A.M."/>
            <person name="Op Den Camp H."/>
            <person name="Overmann J."/>
            <person name="Amann R."/>
            <person name="Jetten M.S.M."/>
            <person name="Mascher T."/>
            <person name="Medema M.H."/>
            <person name="Devos D.P."/>
            <person name="Kaster A.-K."/>
            <person name="Ovreas L."/>
            <person name="Rohde M."/>
            <person name="Galperin M.Y."/>
            <person name="Jogler C."/>
        </authorList>
    </citation>
    <scope>NUCLEOTIDE SEQUENCE [LARGE SCALE GENOMIC DNA]</scope>
    <source>
        <strain evidence="4 5">Q31b</strain>
    </source>
</reference>
<feature type="region of interest" description="Disordered" evidence="2">
    <location>
        <begin position="42"/>
        <end position="86"/>
    </location>
</feature>
<dbReference type="InterPro" id="IPR004387">
    <property type="entry name" value="Pept_M50_Zn"/>
</dbReference>
<dbReference type="EC" id="3.4.21.107" evidence="4"/>